<evidence type="ECO:0000256" key="8">
    <source>
        <dbReference type="ARBA" id="ARBA00023326"/>
    </source>
</evidence>
<dbReference type="InterPro" id="IPR001360">
    <property type="entry name" value="Glyco_hydro_1"/>
</dbReference>
<evidence type="ECO:0000256" key="10">
    <source>
        <dbReference type="SAM" id="MobiDB-lite"/>
    </source>
</evidence>
<keyword evidence="5" id="KW-0136">Cellulose degradation</keyword>
<evidence type="ECO:0000256" key="3">
    <source>
        <dbReference type="ARBA" id="ARBA00012744"/>
    </source>
</evidence>
<comment type="caution">
    <text evidence="11">The sequence shown here is derived from an EMBL/GenBank/DDBJ whole genome shotgun (WGS) entry which is preliminary data.</text>
</comment>
<organism evidence="11 12">
    <name type="scientific">Streptomyces zingiberis</name>
    <dbReference type="NCBI Taxonomy" id="2053010"/>
    <lineage>
        <taxon>Bacteria</taxon>
        <taxon>Bacillati</taxon>
        <taxon>Actinomycetota</taxon>
        <taxon>Actinomycetes</taxon>
        <taxon>Kitasatosporales</taxon>
        <taxon>Streptomycetaceae</taxon>
        <taxon>Streptomyces</taxon>
    </lineage>
</organism>
<dbReference type="Pfam" id="PF00232">
    <property type="entry name" value="Glyco_hydro_1"/>
    <property type="match status" value="1"/>
</dbReference>
<keyword evidence="4 9" id="KW-0378">Hydrolase</keyword>
<evidence type="ECO:0000256" key="4">
    <source>
        <dbReference type="ARBA" id="ARBA00022801"/>
    </source>
</evidence>
<evidence type="ECO:0000313" key="11">
    <source>
        <dbReference type="EMBL" id="NJQ00203.1"/>
    </source>
</evidence>
<dbReference type="InterPro" id="IPR017736">
    <property type="entry name" value="Glyco_hydro_1_beta-glucosidase"/>
</dbReference>
<dbReference type="InterPro" id="IPR033132">
    <property type="entry name" value="GH_1_N_CS"/>
</dbReference>
<dbReference type="NCBIfam" id="TIGR03356">
    <property type="entry name" value="BGL"/>
    <property type="match status" value="1"/>
</dbReference>
<keyword evidence="6" id="KW-0119">Carbohydrate metabolism</keyword>
<evidence type="ECO:0000256" key="7">
    <source>
        <dbReference type="ARBA" id="ARBA00023295"/>
    </source>
</evidence>
<evidence type="ECO:0000313" key="12">
    <source>
        <dbReference type="Proteomes" id="UP000695264"/>
    </source>
</evidence>
<name>A0ABX1BSY6_9ACTN</name>
<reference evidence="11 12" key="1">
    <citation type="submission" date="2020-03" db="EMBL/GenBank/DDBJ databases">
        <title>WGS of actinomycetes isolated from Thailand.</title>
        <authorList>
            <person name="Thawai C."/>
        </authorList>
    </citation>
    <scope>NUCLEOTIDE SEQUENCE [LARGE SCALE GENOMIC DNA]</scope>
    <source>
        <strain evidence="11 12">PLAI 1-29</strain>
    </source>
</reference>
<dbReference type="InterPro" id="IPR017853">
    <property type="entry name" value="GH"/>
</dbReference>
<keyword evidence="12" id="KW-1185">Reference proteome</keyword>
<sequence length="504" mass="55077">MTDHGSNGSPPDHGATAGGDGTGRLRNPAATGGASGSEDLPRFPRGFRFGAATAAYQVEGAHDADGRAPSIWDTYCRTPGKVAGGATGDTACDHYHRYREDIALLSGLGVDDYRFSLAWPRIRPAGDGPVNEAGLDFYDRLVDTLLDAGITPCVTLYHWDLPQALEDRGGWRVRETAELLAEYAAVAAKRLGDRVGRWITLNEPFCSSFLGYARGRHAPGAREGQGALAAAHHLLVGHGLTVQALRAGGAREVGITLNPDLLLPESDTEADHAAVRRARTLHNDLWLDPLFAGRYPEHERETWGELIEETPYRRDGDLALIGQPLDFLGVNYYRPVTVRAVPHAEPDPAARTAVDIRAAELWREDVRRTTMGWPVVPEALAELLTGLNRAYPALPPLYLTENGSAEDDAVAPDGAVHDTDRVAYLRDHLRVLAATVAAGVDVRGYFLWSLLDNFEWAFGYDRRFGIVRVDYDTLERTPKDSYHWYRSLIADHRARHGDGGPAAG</sequence>
<keyword evidence="7 9" id="KW-0326">Glycosidase</keyword>
<evidence type="ECO:0000256" key="2">
    <source>
        <dbReference type="ARBA" id="ARBA00010838"/>
    </source>
</evidence>
<proteinExistence type="inferred from homology"/>
<comment type="catalytic activity">
    <reaction evidence="1 9">
        <text>Hydrolysis of terminal, non-reducing beta-D-glucosyl residues with release of beta-D-glucose.</text>
        <dbReference type="EC" id="3.2.1.21"/>
    </reaction>
</comment>
<dbReference type="EC" id="3.2.1.21" evidence="3 9"/>
<gene>
    <name evidence="11" type="ORF">HCK00_06545</name>
</gene>
<evidence type="ECO:0000256" key="5">
    <source>
        <dbReference type="ARBA" id="ARBA00023001"/>
    </source>
</evidence>
<dbReference type="PROSITE" id="PS00653">
    <property type="entry name" value="GLYCOSYL_HYDROL_F1_2"/>
    <property type="match status" value="1"/>
</dbReference>
<protein>
    <recommendedName>
        <fullName evidence="3 9">Beta-glucosidase</fullName>
        <ecNumber evidence="3 9">3.2.1.21</ecNumber>
    </recommendedName>
</protein>
<dbReference type="PANTHER" id="PTHR10353:SF36">
    <property type="entry name" value="LP05116P"/>
    <property type="match status" value="1"/>
</dbReference>
<evidence type="ECO:0000256" key="9">
    <source>
        <dbReference type="RuleBase" id="RU361175"/>
    </source>
</evidence>
<dbReference type="PRINTS" id="PR00131">
    <property type="entry name" value="GLHYDRLASE1"/>
</dbReference>
<dbReference type="Gene3D" id="3.20.20.80">
    <property type="entry name" value="Glycosidases"/>
    <property type="match status" value="1"/>
</dbReference>
<dbReference type="PANTHER" id="PTHR10353">
    <property type="entry name" value="GLYCOSYL HYDROLASE"/>
    <property type="match status" value="1"/>
</dbReference>
<keyword evidence="8" id="KW-0624">Polysaccharide degradation</keyword>
<feature type="region of interest" description="Disordered" evidence="10">
    <location>
        <begin position="1"/>
        <end position="42"/>
    </location>
</feature>
<dbReference type="GO" id="GO:0004565">
    <property type="term" value="F:beta-galactosidase activity"/>
    <property type="evidence" value="ECO:0007669"/>
    <property type="project" value="UniProtKB-EC"/>
</dbReference>
<dbReference type="Proteomes" id="UP000695264">
    <property type="component" value="Unassembled WGS sequence"/>
</dbReference>
<comment type="similarity">
    <text evidence="2 9">Belongs to the glycosyl hydrolase 1 family.</text>
</comment>
<accession>A0ABX1BSY6</accession>
<evidence type="ECO:0000256" key="1">
    <source>
        <dbReference type="ARBA" id="ARBA00000448"/>
    </source>
</evidence>
<dbReference type="SUPFAM" id="SSF51445">
    <property type="entry name" value="(Trans)glycosidases"/>
    <property type="match status" value="1"/>
</dbReference>
<dbReference type="RefSeq" id="WP_168100827.1">
    <property type="nucleotide sequence ID" value="NZ_JAATEN010000004.1"/>
</dbReference>
<dbReference type="EMBL" id="JAATEN010000004">
    <property type="protein sequence ID" value="NJQ00203.1"/>
    <property type="molecule type" value="Genomic_DNA"/>
</dbReference>
<evidence type="ECO:0000256" key="6">
    <source>
        <dbReference type="ARBA" id="ARBA00023277"/>
    </source>
</evidence>